<evidence type="ECO:0000256" key="6">
    <source>
        <dbReference type="ARBA" id="ARBA00022771"/>
    </source>
</evidence>
<keyword evidence="9" id="KW-0007">Acetylation</keyword>
<evidence type="ECO:0000256" key="3">
    <source>
        <dbReference type="ARBA" id="ARBA00013184"/>
    </source>
</evidence>
<evidence type="ECO:0000256" key="5">
    <source>
        <dbReference type="ARBA" id="ARBA00022723"/>
    </source>
</evidence>
<feature type="active site" description="Proton donor/acceptor" evidence="11">
    <location>
        <position position="161"/>
    </location>
</feature>
<comment type="similarity">
    <text evidence="2">Belongs to the MYST (SAS/MOZ) family.</text>
</comment>
<dbReference type="InterPro" id="IPR016181">
    <property type="entry name" value="Acyl_CoA_acyltransferase"/>
</dbReference>
<reference evidence="15" key="1">
    <citation type="submission" date="2011-08" db="EMBL/GenBank/DDBJ databases">
        <authorList>
            <person name="Rombauts S."/>
        </authorList>
    </citation>
    <scope>NUCLEOTIDE SEQUENCE</scope>
    <source>
        <strain evidence="15">London</strain>
    </source>
</reference>
<feature type="compositionally biased region" description="Acidic residues" evidence="12">
    <location>
        <begin position="363"/>
        <end position="372"/>
    </location>
</feature>
<proteinExistence type="inferred from homology"/>
<dbReference type="CDD" id="cd04301">
    <property type="entry name" value="NAT_SF"/>
    <property type="match status" value="1"/>
</dbReference>
<dbReference type="Gene3D" id="3.30.60.60">
    <property type="entry name" value="N-acetyl transferase-like"/>
    <property type="match status" value="1"/>
</dbReference>
<keyword evidence="5" id="KW-0479">Metal-binding</keyword>
<dbReference type="PANTHER" id="PTHR10615">
    <property type="entry name" value="HISTONE ACETYLTRANSFERASE"/>
    <property type="match status" value="1"/>
</dbReference>
<dbReference type="Gene3D" id="1.10.10.10">
    <property type="entry name" value="Winged helix-like DNA-binding domain superfamily/Winged helix DNA-binding domain"/>
    <property type="match status" value="1"/>
</dbReference>
<dbReference type="HOGENOM" id="CLU_491205_0_0_1"/>
<dbReference type="EMBL" id="CAEY01000468">
    <property type="status" value="NOT_ANNOTATED_CDS"/>
    <property type="molecule type" value="Genomic_DNA"/>
</dbReference>
<dbReference type="EC" id="2.3.1.48" evidence="3"/>
<sequence length="555" mass="62945">MSKYARLHKLFICEFCLKYMKSKPILERHSTKCVLFQPPATEIYRNNHIIDDDDVQLSVFEVDGLVSKIYCQNLCLLAKLFLDHKTLYYDVEPFLFYVLTRNDEKGCHLVGYFSKEKHCAQKYNVSCIMTLPIYQRQGYGRFLIEFSYLLSRREGMAGTPEKPLSDLGKLSYQSFWKSSILKFIKDKETTNIEEISKATGMNVHDIASTLQTFDMISYHEEEGSPKYNIKLKAEMLESLSRRRLWVEEDGLRWTPLIAPNSVCSQEGSAGEEDEQPHIQLTIDEQKIKSGPIGPAKNSLTPLPSNNDSTILTSKSSRKKRRRKTKTWYDSAKKRKQRSDLKIPQDENALDEAIDGNLNNNGDLDQEMDEDRNDDNTRQSIVCSSRNSPEDFGSSTEEETEKGDLIFNNTMTSEIDDSFVKGHSGPIKKESSLSPAKTRALARLNSSVNMTNLNGTMNESKDEKASPIISGKINDVNKITEETKLISMKDFDDSDEDSNDNSNISKSISKITKSNGPVGIKKESSDTLEDEVGQLLQDKSEDEDLNDSTSTEVDMC</sequence>
<dbReference type="eggNOG" id="KOG2747">
    <property type="taxonomic scope" value="Eukaryota"/>
</dbReference>
<feature type="domain" description="MYST-type HAT" evidence="13">
    <location>
        <begin position="1"/>
        <end position="255"/>
    </location>
</feature>
<dbReference type="GO" id="GO:0003682">
    <property type="term" value="F:chromatin binding"/>
    <property type="evidence" value="ECO:0007669"/>
    <property type="project" value="TreeGrafter"/>
</dbReference>
<dbReference type="InterPro" id="IPR040706">
    <property type="entry name" value="Zf-MYST"/>
</dbReference>
<keyword evidence="4" id="KW-0808">Transferase</keyword>
<evidence type="ECO:0000256" key="10">
    <source>
        <dbReference type="ARBA" id="ARBA00023242"/>
    </source>
</evidence>
<dbReference type="Gene3D" id="3.40.630.30">
    <property type="match status" value="1"/>
</dbReference>
<reference evidence="14" key="2">
    <citation type="submission" date="2015-06" db="UniProtKB">
        <authorList>
            <consortium name="EnsemblMetazoa"/>
        </authorList>
    </citation>
    <scope>IDENTIFICATION</scope>
</reference>
<evidence type="ECO:0000256" key="7">
    <source>
        <dbReference type="ARBA" id="ARBA00022833"/>
    </source>
</evidence>
<dbReference type="PANTHER" id="PTHR10615:SF217">
    <property type="entry name" value="HISTONE ACETYLTRANSFERASE"/>
    <property type="match status" value="1"/>
</dbReference>
<feature type="compositionally biased region" description="Polar residues" evidence="12">
    <location>
        <begin position="377"/>
        <end position="386"/>
    </location>
</feature>
<dbReference type="GO" id="GO:0003712">
    <property type="term" value="F:transcription coregulator activity"/>
    <property type="evidence" value="ECO:0007669"/>
    <property type="project" value="TreeGrafter"/>
</dbReference>
<dbReference type="GO" id="GO:0010484">
    <property type="term" value="F:histone H3 acetyltransferase activity"/>
    <property type="evidence" value="ECO:0007669"/>
    <property type="project" value="TreeGrafter"/>
</dbReference>
<feature type="compositionally biased region" description="Polar residues" evidence="12">
    <location>
        <begin position="546"/>
        <end position="555"/>
    </location>
</feature>
<dbReference type="Proteomes" id="UP000015104">
    <property type="component" value="Unassembled WGS sequence"/>
</dbReference>
<dbReference type="EnsemblMetazoa" id="tetur01g11600.1">
    <property type="protein sequence ID" value="tetur01g11600.1"/>
    <property type="gene ID" value="tetur01g11600"/>
</dbReference>
<evidence type="ECO:0000256" key="8">
    <source>
        <dbReference type="ARBA" id="ARBA00022853"/>
    </source>
</evidence>
<organism evidence="14 15">
    <name type="scientific">Tetranychus urticae</name>
    <name type="common">Two-spotted spider mite</name>
    <dbReference type="NCBI Taxonomy" id="32264"/>
    <lineage>
        <taxon>Eukaryota</taxon>
        <taxon>Metazoa</taxon>
        <taxon>Ecdysozoa</taxon>
        <taxon>Arthropoda</taxon>
        <taxon>Chelicerata</taxon>
        <taxon>Arachnida</taxon>
        <taxon>Acari</taxon>
        <taxon>Acariformes</taxon>
        <taxon>Trombidiformes</taxon>
        <taxon>Prostigmata</taxon>
        <taxon>Eleutherengona</taxon>
        <taxon>Raphignathae</taxon>
        <taxon>Tetranychoidea</taxon>
        <taxon>Tetranychidae</taxon>
        <taxon>Tetranychus</taxon>
    </lineage>
</organism>
<dbReference type="GO" id="GO:0008270">
    <property type="term" value="F:zinc ion binding"/>
    <property type="evidence" value="ECO:0007669"/>
    <property type="project" value="UniProtKB-KW"/>
</dbReference>
<dbReference type="InterPro" id="IPR050603">
    <property type="entry name" value="MYST_HAT"/>
</dbReference>
<evidence type="ECO:0000256" key="9">
    <source>
        <dbReference type="ARBA" id="ARBA00022990"/>
    </source>
</evidence>
<keyword evidence="7" id="KW-0862">Zinc</keyword>
<keyword evidence="10" id="KW-0539">Nucleus</keyword>
<evidence type="ECO:0000256" key="12">
    <source>
        <dbReference type="SAM" id="MobiDB-lite"/>
    </source>
</evidence>
<feature type="region of interest" description="Disordered" evidence="12">
    <location>
        <begin position="418"/>
        <end position="437"/>
    </location>
</feature>
<dbReference type="GO" id="GO:0005634">
    <property type="term" value="C:nucleus"/>
    <property type="evidence" value="ECO:0007669"/>
    <property type="project" value="UniProtKB-SubCell"/>
</dbReference>
<keyword evidence="15" id="KW-1185">Reference proteome</keyword>
<dbReference type="Pfam" id="PF01853">
    <property type="entry name" value="MOZ_SAS"/>
    <property type="match status" value="1"/>
</dbReference>
<evidence type="ECO:0000313" key="14">
    <source>
        <dbReference type="EnsemblMetazoa" id="tetur01g11600.1"/>
    </source>
</evidence>
<feature type="region of interest" description="Disordered" evidence="12">
    <location>
        <begin position="287"/>
        <end position="403"/>
    </location>
</feature>
<dbReference type="InterPro" id="IPR036388">
    <property type="entry name" value="WH-like_DNA-bd_sf"/>
</dbReference>
<evidence type="ECO:0000256" key="1">
    <source>
        <dbReference type="ARBA" id="ARBA00004123"/>
    </source>
</evidence>
<evidence type="ECO:0000256" key="11">
    <source>
        <dbReference type="PIRSR" id="PIRSR602717-51"/>
    </source>
</evidence>
<accession>T1JSS8</accession>
<dbReference type="Pfam" id="PF17772">
    <property type="entry name" value="zf-MYST"/>
    <property type="match status" value="1"/>
</dbReference>
<dbReference type="FunFam" id="3.40.630.30:FF:000001">
    <property type="entry name" value="Histone acetyltransferase"/>
    <property type="match status" value="1"/>
</dbReference>
<dbReference type="PROSITE" id="PS51726">
    <property type="entry name" value="MYST_HAT"/>
    <property type="match status" value="1"/>
</dbReference>
<evidence type="ECO:0000256" key="4">
    <source>
        <dbReference type="ARBA" id="ARBA00022679"/>
    </source>
</evidence>
<dbReference type="AlphaFoldDB" id="T1JSS8"/>
<name>T1JSS8_TETUR</name>
<dbReference type="InterPro" id="IPR002717">
    <property type="entry name" value="HAT_MYST-type"/>
</dbReference>
<evidence type="ECO:0000259" key="13">
    <source>
        <dbReference type="PROSITE" id="PS51726"/>
    </source>
</evidence>
<dbReference type="SUPFAM" id="SSF55729">
    <property type="entry name" value="Acyl-CoA N-acyltransferases (Nat)"/>
    <property type="match status" value="1"/>
</dbReference>
<comment type="subcellular location">
    <subcellularLocation>
        <location evidence="1">Nucleus</location>
    </subcellularLocation>
</comment>
<feature type="compositionally biased region" description="Polar residues" evidence="12">
    <location>
        <begin position="297"/>
        <end position="311"/>
    </location>
</feature>
<feature type="compositionally biased region" description="Low complexity" evidence="12">
    <location>
        <begin position="499"/>
        <end position="514"/>
    </location>
</feature>
<evidence type="ECO:0000256" key="2">
    <source>
        <dbReference type="ARBA" id="ARBA00010107"/>
    </source>
</evidence>
<feature type="region of interest" description="Disordered" evidence="12">
    <location>
        <begin position="489"/>
        <end position="555"/>
    </location>
</feature>
<dbReference type="GO" id="GO:0006357">
    <property type="term" value="P:regulation of transcription by RNA polymerase II"/>
    <property type="evidence" value="ECO:0007669"/>
    <property type="project" value="TreeGrafter"/>
</dbReference>
<dbReference type="GO" id="GO:0000785">
    <property type="term" value="C:chromatin"/>
    <property type="evidence" value="ECO:0007669"/>
    <property type="project" value="TreeGrafter"/>
</dbReference>
<feature type="compositionally biased region" description="Basic residues" evidence="12">
    <location>
        <begin position="315"/>
        <end position="325"/>
    </location>
</feature>
<keyword evidence="8" id="KW-0156">Chromatin regulator</keyword>
<dbReference type="STRING" id="32264.T1JSS8"/>
<keyword evidence="6" id="KW-0863">Zinc-finger</keyword>
<evidence type="ECO:0000313" key="15">
    <source>
        <dbReference type="Proteomes" id="UP000015104"/>
    </source>
</evidence>
<protein>
    <recommendedName>
        <fullName evidence="3">histone acetyltransferase</fullName>
        <ecNumber evidence="3">2.3.1.48</ecNumber>
    </recommendedName>
</protein>